<organism evidence="2">
    <name type="scientific">uncultured Rubrobacteraceae bacterium</name>
    <dbReference type="NCBI Taxonomy" id="349277"/>
    <lineage>
        <taxon>Bacteria</taxon>
        <taxon>Bacillati</taxon>
        <taxon>Actinomycetota</taxon>
        <taxon>Rubrobacteria</taxon>
        <taxon>Rubrobacterales</taxon>
        <taxon>Rubrobacteraceae</taxon>
        <taxon>environmental samples</taxon>
    </lineage>
</organism>
<keyword evidence="1" id="KW-0472">Membrane</keyword>
<evidence type="ECO:0008006" key="3">
    <source>
        <dbReference type="Google" id="ProtNLM"/>
    </source>
</evidence>
<name>A0A6J4PXY2_9ACTN</name>
<accession>A0A6J4PXY2</accession>
<evidence type="ECO:0000313" key="2">
    <source>
        <dbReference type="EMBL" id="CAA9422673.1"/>
    </source>
</evidence>
<proteinExistence type="predicted"/>
<dbReference type="Pfam" id="PF04307">
    <property type="entry name" value="YdjM"/>
    <property type="match status" value="1"/>
</dbReference>
<dbReference type="InterPro" id="IPR007404">
    <property type="entry name" value="YdjM-like"/>
</dbReference>
<feature type="transmembrane region" description="Helical" evidence="1">
    <location>
        <begin position="40"/>
        <end position="63"/>
    </location>
</feature>
<dbReference type="EMBL" id="CADCVB010000085">
    <property type="protein sequence ID" value="CAA9422673.1"/>
    <property type="molecule type" value="Genomic_DNA"/>
</dbReference>
<protein>
    <recommendedName>
        <fullName evidence="3">Membrane-bound metal-dependent hydrolase YdjM, induced during SOS response</fullName>
    </recommendedName>
</protein>
<reference evidence="2" key="1">
    <citation type="submission" date="2020-02" db="EMBL/GenBank/DDBJ databases">
        <authorList>
            <person name="Meier V. D."/>
        </authorList>
    </citation>
    <scope>NUCLEOTIDE SEQUENCE</scope>
    <source>
        <strain evidence="2">AVDCRST_MAG78</strain>
    </source>
</reference>
<evidence type="ECO:0000256" key="1">
    <source>
        <dbReference type="SAM" id="Phobius"/>
    </source>
</evidence>
<keyword evidence="1" id="KW-0812">Transmembrane</keyword>
<keyword evidence="1" id="KW-1133">Transmembrane helix</keyword>
<dbReference type="AlphaFoldDB" id="A0A6J4PXY2"/>
<sequence length="191" mass="21186">MPIVHRSVVGTNIKAMRIYSHALLTWAVARRLDPSFEPVAAVWGAAGATLPDLPAIAGILWLGEKRRSWFGRREFCEEACEKGPFGEPDAALHSALPVTALLTLYAASGVRWRDTRGALLAFLLGWAGHVLADALTHAEDARPLLWPISRRRFRGPVSYWDRAHHSRPFALVEHAALLMVAAWLLSRNSPR</sequence>
<gene>
    <name evidence="2" type="ORF">AVDCRST_MAG78-1146</name>
</gene>